<protein>
    <submittedName>
        <fullName evidence="2">Uncharacterized protein</fullName>
    </submittedName>
</protein>
<dbReference type="EMBL" id="BMAV01023618">
    <property type="protein sequence ID" value="GFY79522.1"/>
    <property type="molecule type" value="Genomic_DNA"/>
</dbReference>
<keyword evidence="3" id="KW-1185">Reference proteome</keyword>
<dbReference type="PANTHER" id="PTHR12150:SF13">
    <property type="entry name" value="METHYLTRANSFERASE C9ORF114-RELATED"/>
    <property type="match status" value="1"/>
</dbReference>
<name>A0A8X7CUX3_9ARAC</name>
<dbReference type="SUPFAM" id="SSF75217">
    <property type="entry name" value="alpha/beta knot"/>
    <property type="match status" value="1"/>
</dbReference>
<evidence type="ECO:0000256" key="1">
    <source>
        <dbReference type="ARBA" id="ARBA00009841"/>
    </source>
</evidence>
<evidence type="ECO:0000313" key="3">
    <source>
        <dbReference type="Proteomes" id="UP000886998"/>
    </source>
</evidence>
<sequence length="142" mass="16488">MNDINYNKDKQKDAKTFAERFASARINATKGISWSDYRQRKKKYKEEKNFKKLKKPKEKQIQSQENVSVKIDECTTISIAVPGSILDICQTRELKAYVVGQIARAASIFKVNEIIVYNENNIENVEDEEEKLKLSKEGRVLR</sequence>
<evidence type="ECO:0000313" key="2">
    <source>
        <dbReference type="EMBL" id="GFY79522.1"/>
    </source>
</evidence>
<comment type="caution">
    <text evidence="2">The sequence shown here is derived from an EMBL/GenBank/DDBJ whole genome shotgun (WGS) entry which is preliminary data.</text>
</comment>
<accession>A0A8X7CUX3</accession>
<dbReference type="OrthoDB" id="361029at2759"/>
<proteinExistence type="inferred from homology"/>
<reference evidence="2" key="1">
    <citation type="submission" date="2020-08" db="EMBL/GenBank/DDBJ databases">
        <title>Multicomponent nature underlies the extraordinary mechanical properties of spider dragline silk.</title>
        <authorList>
            <person name="Kono N."/>
            <person name="Nakamura H."/>
            <person name="Mori M."/>
            <person name="Yoshida Y."/>
            <person name="Ohtoshi R."/>
            <person name="Malay A.D."/>
            <person name="Moran D.A.P."/>
            <person name="Tomita M."/>
            <person name="Numata K."/>
            <person name="Arakawa K."/>
        </authorList>
    </citation>
    <scope>NUCLEOTIDE SEQUENCE</scope>
</reference>
<dbReference type="Proteomes" id="UP000886998">
    <property type="component" value="Unassembled WGS sequence"/>
</dbReference>
<dbReference type="AlphaFoldDB" id="A0A8X7CUX3"/>
<dbReference type="InterPro" id="IPR029026">
    <property type="entry name" value="tRNA_m1G_MTases_N"/>
</dbReference>
<dbReference type="InterPro" id="IPR003750">
    <property type="entry name" value="Put_MeTrfase-C9orf114-like"/>
</dbReference>
<dbReference type="Gene3D" id="3.40.1280.10">
    <property type="match status" value="1"/>
</dbReference>
<dbReference type="Pfam" id="PF02598">
    <property type="entry name" value="Methyltrn_RNA_3"/>
    <property type="match status" value="1"/>
</dbReference>
<gene>
    <name evidence="2" type="ORF">TNIN_51321</name>
</gene>
<dbReference type="InterPro" id="IPR029028">
    <property type="entry name" value="Alpha/beta_knot_MTases"/>
</dbReference>
<organism evidence="2 3">
    <name type="scientific">Trichonephila inaurata madagascariensis</name>
    <dbReference type="NCBI Taxonomy" id="2747483"/>
    <lineage>
        <taxon>Eukaryota</taxon>
        <taxon>Metazoa</taxon>
        <taxon>Ecdysozoa</taxon>
        <taxon>Arthropoda</taxon>
        <taxon>Chelicerata</taxon>
        <taxon>Arachnida</taxon>
        <taxon>Araneae</taxon>
        <taxon>Araneomorphae</taxon>
        <taxon>Entelegynae</taxon>
        <taxon>Araneoidea</taxon>
        <taxon>Nephilidae</taxon>
        <taxon>Trichonephila</taxon>
        <taxon>Trichonephila inaurata</taxon>
    </lineage>
</organism>
<comment type="similarity">
    <text evidence="1">Belongs to the class IV-like SAM-binding methyltransferase superfamily.</text>
</comment>
<dbReference type="PANTHER" id="PTHR12150">
    <property type="entry name" value="CLASS IV SAM-BINDING METHYLTRANSFERASE-RELATED"/>
    <property type="match status" value="1"/>
</dbReference>